<evidence type="ECO:0000256" key="1">
    <source>
        <dbReference type="ARBA" id="ARBA00006817"/>
    </source>
</evidence>
<feature type="domain" description="Activator of Hsp90 ATPase homologue 1/2-like C-terminal" evidence="2">
    <location>
        <begin position="36"/>
        <end position="150"/>
    </location>
</feature>
<dbReference type="SUPFAM" id="SSF55961">
    <property type="entry name" value="Bet v1-like"/>
    <property type="match status" value="1"/>
</dbReference>
<dbReference type="InterPro" id="IPR013538">
    <property type="entry name" value="ASHA1/2-like_C"/>
</dbReference>
<dbReference type="Proteomes" id="UP000316429">
    <property type="component" value="Unassembled WGS sequence"/>
</dbReference>
<dbReference type="CDD" id="cd08891">
    <property type="entry name" value="SRPBCC_CalC"/>
    <property type="match status" value="1"/>
</dbReference>
<evidence type="ECO:0000313" key="4">
    <source>
        <dbReference type="Proteomes" id="UP000316429"/>
    </source>
</evidence>
<name>A0A504UBY8_9HYPH</name>
<reference evidence="3 4" key="1">
    <citation type="submission" date="2019-06" db="EMBL/GenBank/DDBJ databases">
        <title>Rhizobium sp. CL12 isolated from roots of soybean.</title>
        <authorList>
            <person name="Wang C."/>
        </authorList>
    </citation>
    <scope>NUCLEOTIDE SEQUENCE [LARGE SCALE GENOMIC DNA]</scope>
    <source>
        <strain evidence="3 4">CL12</strain>
    </source>
</reference>
<keyword evidence="4" id="KW-1185">Reference proteome</keyword>
<evidence type="ECO:0000259" key="2">
    <source>
        <dbReference type="Pfam" id="PF08327"/>
    </source>
</evidence>
<organism evidence="3 4">
    <name type="scientific">Rhizobium glycinendophyticum</name>
    <dbReference type="NCBI Taxonomy" id="2589807"/>
    <lineage>
        <taxon>Bacteria</taxon>
        <taxon>Pseudomonadati</taxon>
        <taxon>Pseudomonadota</taxon>
        <taxon>Alphaproteobacteria</taxon>
        <taxon>Hyphomicrobiales</taxon>
        <taxon>Rhizobiaceae</taxon>
        <taxon>Rhizobium/Agrobacterium group</taxon>
        <taxon>Rhizobium</taxon>
    </lineage>
</organism>
<protein>
    <submittedName>
        <fullName evidence="3">ATPase</fullName>
    </submittedName>
</protein>
<dbReference type="RefSeq" id="WP_140827654.1">
    <property type="nucleotide sequence ID" value="NZ_VFYP01000001.1"/>
</dbReference>
<proteinExistence type="inferred from homology"/>
<dbReference type="EMBL" id="VFYP01000001">
    <property type="protein sequence ID" value="TPP11167.1"/>
    <property type="molecule type" value="Genomic_DNA"/>
</dbReference>
<dbReference type="Pfam" id="PF08327">
    <property type="entry name" value="AHSA1"/>
    <property type="match status" value="1"/>
</dbReference>
<comment type="caution">
    <text evidence="3">The sequence shown here is derived from an EMBL/GenBank/DDBJ whole genome shotgun (WGS) entry which is preliminary data.</text>
</comment>
<dbReference type="AlphaFoldDB" id="A0A504UBY8"/>
<dbReference type="OrthoDB" id="793407at2"/>
<gene>
    <name evidence="3" type="ORF">FJQ55_10205</name>
</gene>
<evidence type="ECO:0000313" key="3">
    <source>
        <dbReference type="EMBL" id="TPP11167.1"/>
    </source>
</evidence>
<dbReference type="InterPro" id="IPR023393">
    <property type="entry name" value="START-like_dom_sf"/>
</dbReference>
<comment type="similarity">
    <text evidence="1">Belongs to the AHA1 family.</text>
</comment>
<dbReference type="Gene3D" id="3.30.530.20">
    <property type="match status" value="1"/>
</dbReference>
<accession>A0A504UBY8</accession>
<sequence>MNEHPQIKPAPIVKRFTVKAGRERAFDVFSAGMGDWWLKTHSLTKSGAKTVVIEPFAGGRWYEIGNEGEECDWGRVLVYDRPGRLVLSWQINGDWVFDPELLTEVEVVFTALSEKETQVDFEHRLIENFGAAAERTRTILEAEGGWTGLLAIYAGFAGRG</sequence>